<organism evidence="1 2">
    <name type="scientific">Porites evermanni</name>
    <dbReference type="NCBI Taxonomy" id="104178"/>
    <lineage>
        <taxon>Eukaryota</taxon>
        <taxon>Metazoa</taxon>
        <taxon>Cnidaria</taxon>
        <taxon>Anthozoa</taxon>
        <taxon>Hexacorallia</taxon>
        <taxon>Scleractinia</taxon>
        <taxon>Fungiina</taxon>
        <taxon>Poritidae</taxon>
        <taxon>Porites</taxon>
    </lineage>
</organism>
<dbReference type="InterPro" id="IPR052787">
    <property type="entry name" value="MAVS"/>
</dbReference>
<keyword evidence="2" id="KW-1185">Reference proteome</keyword>
<reference evidence="1 2" key="1">
    <citation type="submission" date="2022-05" db="EMBL/GenBank/DDBJ databases">
        <authorList>
            <consortium name="Genoscope - CEA"/>
            <person name="William W."/>
        </authorList>
    </citation>
    <scope>NUCLEOTIDE SEQUENCE [LARGE SCALE GENOMIC DNA]</scope>
</reference>
<dbReference type="PANTHER" id="PTHR21446">
    <property type="entry name" value="DUF3504 DOMAIN-CONTAINING PROTEIN"/>
    <property type="match status" value="1"/>
</dbReference>
<evidence type="ECO:0000313" key="2">
    <source>
        <dbReference type="Proteomes" id="UP001159427"/>
    </source>
</evidence>
<accession>A0ABN8LZD5</accession>
<dbReference type="PANTHER" id="PTHR21446:SF12">
    <property type="entry name" value="POTASSIUM CHANNEL TETRAMERIZATION DOMAIN CONTAINING 1"/>
    <property type="match status" value="1"/>
</dbReference>
<evidence type="ECO:0000313" key="1">
    <source>
        <dbReference type="EMBL" id="CAH3021322.1"/>
    </source>
</evidence>
<sequence length="127" mass="14328">MNKEELNACLKSFYTSARKQDGQFYKSSSLKAIRAAIDGYLRTPPHYKHFSIVADPAFTEANKILDAFVKVLRKSGKISGVVHKKAISKQEFRGSLPATKSIKVAFPMPKMSRTRKYFLCQNLPNAQ</sequence>
<dbReference type="Proteomes" id="UP001159427">
    <property type="component" value="Unassembled WGS sequence"/>
</dbReference>
<name>A0ABN8LZD5_9CNID</name>
<dbReference type="EMBL" id="CALNXI010000178">
    <property type="protein sequence ID" value="CAH3021322.1"/>
    <property type="molecule type" value="Genomic_DNA"/>
</dbReference>
<gene>
    <name evidence="1" type="ORF">PEVE_00010877</name>
</gene>
<comment type="caution">
    <text evidence="1">The sequence shown here is derived from an EMBL/GenBank/DDBJ whole genome shotgun (WGS) entry which is preliminary data.</text>
</comment>
<proteinExistence type="predicted"/>
<protein>
    <submittedName>
        <fullName evidence="1">Uncharacterized protein</fullName>
    </submittedName>
</protein>